<dbReference type="Proteomes" id="UP000199032">
    <property type="component" value="Unassembled WGS sequence"/>
</dbReference>
<gene>
    <name evidence="1" type="ORF">COMA1_11499</name>
</gene>
<accession>A0A0S4L8Q3</accession>
<evidence type="ECO:0000313" key="2">
    <source>
        <dbReference type="Proteomes" id="UP000199032"/>
    </source>
</evidence>
<proteinExistence type="predicted"/>
<protein>
    <recommendedName>
        <fullName evidence="3">CYTH domain-containing protein</fullName>
    </recommendedName>
</protein>
<organism evidence="1 2">
    <name type="scientific">Candidatus Nitrospira nitrosa</name>
    <dbReference type="NCBI Taxonomy" id="1742972"/>
    <lineage>
        <taxon>Bacteria</taxon>
        <taxon>Pseudomonadati</taxon>
        <taxon>Nitrospirota</taxon>
        <taxon>Nitrospiria</taxon>
        <taxon>Nitrospirales</taxon>
        <taxon>Nitrospiraceae</taxon>
        <taxon>Nitrospira</taxon>
    </lineage>
</organism>
<dbReference type="Gene3D" id="2.40.320.10">
    <property type="entry name" value="Hypothetical Protein Pfu-838710-001"/>
    <property type="match status" value="1"/>
</dbReference>
<name>A0A0S4L8Q3_9BACT</name>
<dbReference type="AlphaFoldDB" id="A0A0S4L8Q3"/>
<dbReference type="SUPFAM" id="SSF55154">
    <property type="entry name" value="CYTH-like phosphatases"/>
    <property type="match status" value="1"/>
</dbReference>
<dbReference type="OrthoDB" id="9777271at2"/>
<sequence length="189" mass="21850">MARSHTPQRLLGGPSRISSHAEHELKLAIDDDFRLLRLPGMPLPRRLLLSTYYDTEFYDLSNARITLRHRIERGKQSWQLKLPPGDDRQEVGMADTQTDLRSALRELLILHLGQRKLGPVVALPVWRSGILVCHGLVSVAQFLKYSTSVRAGFLAGRMVERQRHRRNLLRQDMKPRFKMLLKRGKKVWG</sequence>
<reference evidence="1 2" key="1">
    <citation type="submission" date="2015-10" db="EMBL/GenBank/DDBJ databases">
        <authorList>
            <person name="Gilbert D.G."/>
        </authorList>
    </citation>
    <scope>NUCLEOTIDE SEQUENCE [LARGE SCALE GENOMIC DNA]</scope>
    <source>
        <strain evidence="1">COMA1</strain>
    </source>
</reference>
<dbReference type="STRING" id="1742972.COMA1_11499"/>
<dbReference type="RefSeq" id="WP_090745833.1">
    <property type="nucleotide sequence ID" value="NZ_CZQA01000001.1"/>
</dbReference>
<evidence type="ECO:0008006" key="3">
    <source>
        <dbReference type="Google" id="ProtNLM"/>
    </source>
</evidence>
<dbReference type="EMBL" id="CZQA01000001">
    <property type="protein sequence ID" value="CUS34067.1"/>
    <property type="molecule type" value="Genomic_DNA"/>
</dbReference>
<evidence type="ECO:0000313" key="1">
    <source>
        <dbReference type="EMBL" id="CUS34067.1"/>
    </source>
</evidence>
<keyword evidence="2" id="KW-1185">Reference proteome</keyword>
<dbReference type="InterPro" id="IPR033469">
    <property type="entry name" value="CYTH-like_dom_sf"/>
</dbReference>